<dbReference type="CDD" id="cd01066">
    <property type="entry name" value="APP_MetAP"/>
    <property type="match status" value="1"/>
</dbReference>
<dbReference type="InterPro" id="IPR000994">
    <property type="entry name" value="Pept_M24"/>
</dbReference>
<dbReference type="SUPFAM" id="SSF55920">
    <property type="entry name" value="Creatinase/aminopeptidase"/>
    <property type="match status" value="1"/>
</dbReference>
<dbReference type="Pfam" id="PF00557">
    <property type="entry name" value="Peptidase_M24"/>
    <property type="match status" value="1"/>
</dbReference>
<reference evidence="3 4" key="1">
    <citation type="journal article" date="2019" name="Int. J. Syst. Evol. Microbiol.">
        <title>The Global Catalogue of Microorganisms (GCM) 10K type strain sequencing project: providing services to taxonomists for standard genome sequencing and annotation.</title>
        <authorList>
            <consortium name="The Broad Institute Genomics Platform"/>
            <consortium name="The Broad Institute Genome Sequencing Center for Infectious Disease"/>
            <person name="Wu L."/>
            <person name="Ma J."/>
        </authorList>
    </citation>
    <scope>NUCLEOTIDE SEQUENCE [LARGE SCALE GENOMIC DNA]</scope>
    <source>
        <strain evidence="3 4">JCM 14330</strain>
    </source>
</reference>
<proteinExistence type="predicted"/>
<name>A0ABN1BFZ3_9BURK</name>
<evidence type="ECO:0000259" key="1">
    <source>
        <dbReference type="Pfam" id="PF00557"/>
    </source>
</evidence>
<dbReference type="Gene3D" id="3.40.350.10">
    <property type="entry name" value="Creatinase/prolidase N-terminal domain"/>
    <property type="match status" value="1"/>
</dbReference>
<keyword evidence="4" id="KW-1185">Reference proteome</keyword>
<dbReference type="RefSeq" id="WP_343927249.1">
    <property type="nucleotide sequence ID" value="NZ_BAAAEN010000003.1"/>
</dbReference>
<evidence type="ECO:0000313" key="3">
    <source>
        <dbReference type="EMBL" id="GAA0497156.1"/>
    </source>
</evidence>
<evidence type="ECO:0000259" key="2">
    <source>
        <dbReference type="Pfam" id="PF01321"/>
    </source>
</evidence>
<dbReference type="PANTHER" id="PTHR46112">
    <property type="entry name" value="AMINOPEPTIDASE"/>
    <property type="match status" value="1"/>
</dbReference>
<feature type="domain" description="Creatinase N-terminal" evidence="2">
    <location>
        <begin position="9"/>
        <end position="138"/>
    </location>
</feature>
<dbReference type="EMBL" id="BAAAEN010000003">
    <property type="protein sequence ID" value="GAA0497156.1"/>
    <property type="molecule type" value="Genomic_DNA"/>
</dbReference>
<dbReference type="Pfam" id="PF01321">
    <property type="entry name" value="Creatinase_N"/>
    <property type="match status" value="1"/>
</dbReference>
<dbReference type="InterPro" id="IPR000587">
    <property type="entry name" value="Creatinase_N"/>
</dbReference>
<feature type="domain" description="Peptidase M24" evidence="1">
    <location>
        <begin position="156"/>
        <end position="364"/>
    </location>
</feature>
<comment type="caution">
    <text evidence="3">The sequence shown here is derived from an EMBL/GenBank/DDBJ whole genome shotgun (WGS) entry which is preliminary data.</text>
</comment>
<dbReference type="InterPro" id="IPR050659">
    <property type="entry name" value="Peptidase_M24B"/>
</dbReference>
<dbReference type="PANTHER" id="PTHR46112:SF2">
    <property type="entry name" value="XAA-PRO AMINOPEPTIDASE P-RELATED"/>
    <property type="match status" value="1"/>
</dbReference>
<gene>
    <name evidence="3" type="ORF">GCM10009097_11670</name>
</gene>
<protein>
    <submittedName>
        <fullName evidence="3">Xaa-Pro peptidase family protein</fullName>
    </submittedName>
</protein>
<sequence>MQSIDFPARRRNVSRHVREAGFDAYLGTRQGALHYLSGAFMPWRGAVLVTADGSCEFLYWAMDAARVAAEGHDVAMHTFEFSDFPQLIAQRLRHHGLDRGRIGLDLAHPGAAQVAPGMLTAAEYFEISSHLPGAKLENGVDLLDEAMLIKEAAEIERLRHAAHVSDYGFERGLAAVRPGATENEVAGEIERAIRQRGSTWSWAVTGGTEVGAGERTGFLRGVTQQATDRPIRNNEFVILDLHPMLDLYLADTALPVFLGKPDARQQTMIDCWEATVDTMLASLRPGRPIPDCVKEGLAVFEKFGLGEFGLPLFGHGLGTCARTRPFINLRSQDTVRPGMVAALGTHLYQPGVGGLRLEYPVLIGEHGAEPLVRTPARVQRLS</sequence>
<organism evidence="3 4">
    <name type="scientific">Pigmentiphaga daeguensis</name>
    <dbReference type="NCBI Taxonomy" id="414049"/>
    <lineage>
        <taxon>Bacteria</taxon>
        <taxon>Pseudomonadati</taxon>
        <taxon>Pseudomonadota</taxon>
        <taxon>Betaproteobacteria</taxon>
        <taxon>Burkholderiales</taxon>
        <taxon>Alcaligenaceae</taxon>
        <taxon>Pigmentiphaga</taxon>
    </lineage>
</organism>
<accession>A0ABN1BFZ3</accession>
<dbReference type="Proteomes" id="UP001501706">
    <property type="component" value="Unassembled WGS sequence"/>
</dbReference>
<dbReference type="Gene3D" id="3.90.230.10">
    <property type="entry name" value="Creatinase/methionine aminopeptidase superfamily"/>
    <property type="match status" value="1"/>
</dbReference>
<dbReference type="InterPro" id="IPR036005">
    <property type="entry name" value="Creatinase/aminopeptidase-like"/>
</dbReference>
<evidence type="ECO:0000313" key="4">
    <source>
        <dbReference type="Proteomes" id="UP001501706"/>
    </source>
</evidence>
<dbReference type="SUPFAM" id="SSF53092">
    <property type="entry name" value="Creatinase/prolidase N-terminal domain"/>
    <property type="match status" value="1"/>
</dbReference>
<dbReference type="InterPro" id="IPR029149">
    <property type="entry name" value="Creatin/AminoP/Spt16_N"/>
</dbReference>